<protein>
    <submittedName>
        <fullName evidence="2">Uncharacterized protein</fullName>
    </submittedName>
</protein>
<dbReference type="AlphaFoldDB" id="A0A834WD92"/>
<dbReference type="Proteomes" id="UP000634136">
    <property type="component" value="Unassembled WGS sequence"/>
</dbReference>
<evidence type="ECO:0000256" key="1">
    <source>
        <dbReference type="SAM" id="MobiDB-lite"/>
    </source>
</evidence>
<keyword evidence="3" id="KW-1185">Reference proteome</keyword>
<evidence type="ECO:0000313" key="2">
    <source>
        <dbReference type="EMBL" id="KAF7818317.1"/>
    </source>
</evidence>
<proteinExistence type="predicted"/>
<gene>
    <name evidence="2" type="ORF">G2W53_023772</name>
</gene>
<comment type="caution">
    <text evidence="2">The sequence shown here is derived from an EMBL/GenBank/DDBJ whole genome shotgun (WGS) entry which is preliminary data.</text>
</comment>
<accession>A0A834WD92</accession>
<dbReference type="EMBL" id="JAAIUW010000008">
    <property type="protein sequence ID" value="KAF7818317.1"/>
    <property type="molecule type" value="Genomic_DNA"/>
</dbReference>
<name>A0A834WD92_9FABA</name>
<evidence type="ECO:0000313" key="3">
    <source>
        <dbReference type="Proteomes" id="UP000634136"/>
    </source>
</evidence>
<feature type="region of interest" description="Disordered" evidence="1">
    <location>
        <begin position="1"/>
        <end position="36"/>
    </location>
</feature>
<organism evidence="2 3">
    <name type="scientific">Senna tora</name>
    <dbReference type="NCBI Taxonomy" id="362788"/>
    <lineage>
        <taxon>Eukaryota</taxon>
        <taxon>Viridiplantae</taxon>
        <taxon>Streptophyta</taxon>
        <taxon>Embryophyta</taxon>
        <taxon>Tracheophyta</taxon>
        <taxon>Spermatophyta</taxon>
        <taxon>Magnoliopsida</taxon>
        <taxon>eudicotyledons</taxon>
        <taxon>Gunneridae</taxon>
        <taxon>Pentapetalae</taxon>
        <taxon>rosids</taxon>
        <taxon>fabids</taxon>
        <taxon>Fabales</taxon>
        <taxon>Fabaceae</taxon>
        <taxon>Caesalpinioideae</taxon>
        <taxon>Cassia clade</taxon>
        <taxon>Senna</taxon>
    </lineage>
</organism>
<reference evidence="2" key="1">
    <citation type="submission" date="2020-09" db="EMBL/GenBank/DDBJ databases">
        <title>Genome-Enabled Discovery of Anthraquinone Biosynthesis in Senna tora.</title>
        <authorList>
            <person name="Kang S.-H."/>
            <person name="Pandey R.P."/>
            <person name="Lee C.-M."/>
            <person name="Sim J.-S."/>
            <person name="Jeong J.-T."/>
            <person name="Choi B.-S."/>
            <person name="Jung M."/>
            <person name="Ginzburg D."/>
            <person name="Zhao K."/>
            <person name="Won S.Y."/>
            <person name="Oh T.-J."/>
            <person name="Yu Y."/>
            <person name="Kim N.-H."/>
            <person name="Lee O.R."/>
            <person name="Lee T.-H."/>
            <person name="Bashyal P."/>
            <person name="Kim T.-S."/>
            <person name="Lee W.-H."/>
            <person name="Kawkins C."/>
            <person name="Kim C.-K."/>
            <person name="Kim J.S."/>
            <person name="Ahn B.O."/>
            <person name="Rhee S.Y."/>
            <person name="Sohng J.K."/>
        </authorList>
    </citation>
    <scope>NUCLEOTIDE SEQUENCE</scope>
    <source>
        <tissue evidence="2">Leaf</tissue>
    </source>
</reference>
<sequence length="36" mass="4212">MRLNHVQQPLVHHLPRSVPARAYKHPLHGPQFHTPN</sequence>